<dbReference type="PROSITE" id="PS50172">
    <property type="entry name" value="BRCT"/>
    <property type="match status" value="1"/>
</dbReference>
<dbReference type="Pfam" id="PF00533">
    <property type="entry name" value="BRCT"/>
    <property type="match status" value="1"/>
</dbReference>
<protein>
    <recommendedName>
        <fullName evidence="3 14">DNA ligase</fullName>
        <ecNumber evidence="2 14">6.5.1.2</ecNumber>
    </recommendedName>
    <alternativeName>
        <fullName evidence="14">Polydeoxyribonucleotide synthase [NAD(+)]</fullName>
    </alternativeName>
</protein>
<dbReference type="HOGENOM" id="CLU_007764_2_1_0"/>
<keyword evidence="5 14" id="KW-0235">DNA replication</keyword>
<feature type="binding site" evidence="14">
    <location>
        <position position="137"/>
    </location>
    <ligand>
        <name>NAD(+)</name>
        <dbReference type="ChEBI" id="CHEBI:57540"/>
    </ligand>
</feature>
<dbReference type="InterPro" id="IPR010994">
    <property type="entry name" value="RuvA_2-like"/>
</dbReference>
<evidence type="ECO:0000313" key="16">
    <source>
        <dbReference type="EMBL" id="EEO40660.1"/>
    </source>
</evidence>
<comment type="caution">
    <text evidence="16">The sequence shown here is derived from an EMBL/GenBank/DDBJ whole genome shotgun (WGS) entry which is preliminary data.</text>
</comment>
<dbReference type="PANTHER" id="PTHR23389:SF9">
    <property type="entry name" value="DNA LIGASE"/>
    <property type="match status" value="1"/>
</dbReference>
<feature type="binding site" evidence="14">
    <location>
        <position position="428"/>
    </location>
    <ligand>
        <name>Zn(2+)</name>
        <dbReference type="ChEBI" id="CHEBI:29105"/>
    </ligand>
</feature>
<dbReference type="InterPro" id="IPR003583">
    <property type="entry name" value="Hlx-hairpin-Hlx_DNA-bd_motif"/>
</dbReference>
<dbReference type="SUPFAM" id="SSF56091">
    <property type="entry name" value="DNA ligase/mRNA capping enzyme, catalytic domain"/>
    <property type="match status" value="1"/>
</dbReference>
<comment type="similarity">
    <text evidence="13 14">Belongs to the NAD-dependent DNA ligase family. LigA subfamily.</text>
</comment>
<feature type="binding site" evidence="14">
    <location>
        <position position="310"/>
    </location>
    <ligand>
        <name>NAD(+)</name>
        <dbReference type="ChEBI" id="CHEBI:57540"/>
    </ligand>
</feature>
<evidence type="ECO:0000256" key="1">
    <source>
        <dbReference type="ARBA" id="ARBA00004067"/>
    </source>
</evidence>
<organism evidence="16 17">
    <name type="scientific">Fusobacterium vincentii 4_1_13</name>
    <dbReference type="NCBI Taxonomy" id="469606"/>
    <lineage>
        <taxon>Bacteria</taxon>
        <taxon>Fusobacteriati</taxon>
        <taxon>Fusobacteriota</taxon>
        <taxon>Fusobacteriia</taxon>
        <taxon>Fusobacteriales</taxon>
        <taxon>Fusobacteriaceae</taxon>
        <taxon>Fusobacterium</taxon>
    </lineage>
</organism>
<dbReference type="GO" id="GO:0005829">
    <property type="term" value="C:cytosol"/>
    <property type="evidence" value="ECO:0007669"/>
    <property type="project" value="TreeGrafter"/>
</dbReference>
<dbReference type="InterPro" id="IPR001679">
    <property type="entry name" value="DNA_ligase"/>
</dbReference>
<dbReference type="GO" id="GO:0006260">
    <property type="term" value="P:DNA replication"/>
    <property type="evidence" value="ECO:0007669"/>
    <property type="project" value="UniProtKB-KW"/>
</dbReference>
<dbReference type="InterPro" id="IPR013839">
    <property type="entry name" value="DNAligase_adenylation"/>
</dbReference>
<reference evidence="16 17" key="1">
    <citation type="submission" date="2011-10" db="EMBL/GenBank/DDBJ databases">
        <title>The Genome Sequence of Fusobacterium sp. 4_1_13.</title>
        <authorList>
            <consortium name="The Broad Institute Genome Sequencing Platform"/>
            <person name="Earl A."/>
            <person name="Ward D."/>
            <person name="Feldgarden M."/>
            <person name="Gevers D."/>
            <person name="Strauss J."/>
            <person name="Ambrose C."/>
            <person name="Allen-Vercoe E."/>
            <person name="Young S.K."/>
            <person name="Zeng Q."/>
            <person name="Gargeya S."/>
            <person name="Fitzgerald M."/>
            <person name="Haas B."/>
            <person name="Abouelleil A."/>
            <person name="Alvarado L."/>
            <person name="Arachchi H.M."/>
            <person name="Berlin A."/>
            <person name="Brown A."/>
            <person name="Chapman S.B."/>
            <person name="Chen Z."/>
            <person name="Dunbar C."/>
            <person name="Freedman E."/>
            <person name="Gearin G."/>
            <person name="Goldberg J."/>
            <person name="Griggs A."/>
            <person name="Gujja S."/>
            <person name="Heiman D."/>
            <person name="Howarth C."/>
            <person name="Larson L."/>
            <person name="Lui A."/>
            <person name="MacDonald P.J."/>
            <person name="Montmayeur A."/>
            <person name="Murphy C."/>
            <person name="Neiman D."/>
            <person name="Pearson M."/>
            <person name="Priest M."/>
            <person name="Roberts A."/>
            <person name="Saif S."/>
            <person name="Shea T."/>
            <person name="Shenoy N."/>
            <person name="Sisk P."/>
            <person name="Stolte C."/>
            <person name="Sykes S."/>
            <person name="Wortman J."/>
            <person name="Nusbaum C."/>
            <person name="Birren B."/>
        </authorList>
    </citation>
    <scope>NUCLEOTIDE SEQUENCE [LARGE SCALE GENOMIC DNA]</scope>
    <source>
        <strain evidence="16 17">4_1_13</strain>
    </source>
</reference>
<keyword evidence="6 14" id="KW-0479">Metal-binding</keyword>
<evidence type="ECO:0000256" key="5">
    <source>
        <dbReference type="ARBA" id="ARBA00022705"/>
    </source>
</evidence>
<dbReference type="Gene3D" id="3.30.470.30">
    <property type="entry name" value="DNA ligase/mRNA capping enzyme"/>
    <property type="match status" value="1"/>
</dbReference>
<dbReference type="GO" id="GO:0003677">
    <property type="term" value="F:DNA binding"/>
    <property type="evidence" value="ECO:0007669"/>
    <property type="project" value="InterPro"/>
</dbReference>
<dbReference type="AlphaFoldDB" id="A0A0M1VVH5"/>
<evidence type="ECO:0000256" key="6">
    <source>
        <dbReference type="ARBA" id="ARBA00022723"/>
    </source>
</evidence>
<dbReference type="Gene3D" id="2.40.50.140">
    <property type="entry name" value="Nucleic acid-binding proteins"/>
    <property type="match status" value="1"/>
</dbReference>
<evidence type="ECO:0000256" key="14">
    <source>
        <dbReference type="HAMAP-Rule" id="MF_01588"/>
    </source>
</evidence>
<evidence type="ECO:0000256" key="10">
    <source>
        <dbReference type="ARBA" id="ARBA00023027"/>
    </source>
</evidence>
<evidence type="ECO:0000313" key="17">
    <source>
        <dbReference type="Proteomes" id="UP000004925"/>
    </source>
</evidence>
<dbReference type="GO" id="GO:0046872">
    <property type="term" value="F:metal ion binding"/>
    <property type="evidence" value="ECO:0007669"/>
    <property type="project" value="UniProtKB-KW"/>
</dbReference>
<feature type="binding site" evidence="14">
    <location>
        <begin position="105"/>
        <end position="106"/>
    </location>
    <ligand>
        <name>NAD(+)</name>
        <dbReference type="ChEBI" id="CHEBI:57540"/>
    </ligand>
</feature>
<dbReference type="Pfam" id="PF12826">
    <property type="entry name" value="HHH_2"/>
    <property type="match status" value="1"/>
</dbReference>
<dbReference type="InterPro" id="IPR012340">
    <property type="entry name" value="NA-bd_OB-fold"/>
</dbReference>
<dbReference type="InterPro" id="IPR041663">
    <property type="entry name" value="DisA/LigA_HHH"/>
</dbReference>
<evidence type="ECO:0000256" key="7">
    <source>
        <dbReference type="ARBA" id="ARBA00022763"/>
    </source>
</evidence>
<keyword evidence="9 14" id="KW-0460">Magnesium</keyword>
<dbReference type="InterPro" id="IPR004149">
    <property type="entry name" value="Znf_DNAligase_C4"/>
</dbReference>
<sequence length="696" mass="79308">MEIKKRIEELKNNQTGLTLYPSQELNDLEKIVKLREDLDKYRNSYYNDNISLISDYEFDMLLKELESLEEKYPQYKEISSPTTSVGASLKENKFKKVEHTHPMLSLANSYNIGEIVDFIERIKKKIPKEQELKYCLEVKLDGLSISLTYRQGKLVRAVTRGDGLIGEDVTENILEIASIIKTLPQAIDMEIRGEVVLPLASFEKLNNERLEKGEELFANPRNAASGTLRQLDSKIVKDRGLDAYFYFLVEADKLGLKSHSESIKFLESMGIKTTGIFELLETSKEIEMRINYWEKERENLPYETDGLVIKVDEIHLWDEIGYTSKAPRWAIAYKFPALQISTVLNDVAWQVGRTGKLTPVALFKEVELAGSKVERASLHNISEIQKKDIRIGDRVFIKKAAEIIPQVVKAIKEDRTGNEKIIKEPTHCPVCNHKLEREEGLVDIKCVNEECPGKNQAEIEYFVSKDALNIMGLGSKIVEKFIDLGYIKTVVDIFDLKNHKEDLENIDKMGERSIENLLNSIEESKNRDYDKVICSLGMPLIGKVASKALAKASKNIDKLMTMSFEELTSIDGIGKKAANEIIAFFTKEKNQKIIQGLKEKGLKFEIKESETNVQNINPNFAGKNFLFTGTLKHFTREQIKEEIEKLGGKNLSSVSKNLDYLIVGEKAGSKLKKAQEIPTIKILTEEEFIELKDKFD</sequence>
<dbReference type="InterPro" id="IPR036420">
    <property type="entry name" value="BRCT_dom_sf"/>
</dbReference>
<feature type="binding site" evidence="14">
    <location>
        <position position="431"/>
    </location>
    <ligand>
        <name>Zn(2+)</name>
        <dbReference type="ChEBI" id="CHEBI:29105"/>
    </ligand>
</feature>
<keyword evidence="8 14" id="KW-0862">Zinc</keyword>
<dbReference type="NCBIfam" id="NF005932">
    <property type="entry name" value="PRK07956.1"/>
    <property type="match status" value="1"/>
</dbReference>
<dbReference type="SMART" id="SM00292">
    <property type="entry name" value="BRCT"/>
    <property type="match status" value="1"/>
</dbReference>
<dbReference type="Pfam" id="PF01653">
    <property type="entry name" value="DNA_ligase_aden"/>
    <property type="match status" value="1"/>
</dbReference>
<dbReference type="Gene3D" id="3.40.50.10190">
    <property type="entry name" value="BRCT domain"/>
    <property type="match status" value="1"/>
</dbReference>
<dbReference type="CDD" id="cd17748">
    <property type="entry name" value="BRCT_DNA_ligase_like"/>
    <property type="match status" value="1"/>
</dbReference>
<feature type="binding site" evidence="14">
    <location>
        <begin position="55"/>
        <end position="59"/>
    </location>
    <ligand>
        <name>NAD(+)</name>
        <dbReference type="ChEBI" id="CHEBI:57540"/>
    </ligand>
</feature>
<dbReference type="NCBIfam" id="TIGR00575">
    <property type="entry name" value="dnlj"/>
    <property type="match status" value="1"/>
</dbReference>
<dbReference type="HAMAP" id="MF_01588">
    <property type="entry name" value="DNA_ligase_A"/>
    <property type="match status" value="1"/>
</dbReference>
<evidence type="ECO:0000256" key="13">
    <source>
        <dbReference type="ARBA" id="ARBA00060881"/>
    </source>
</evidence>
<keyword evidence="10 14" id="KW-0520">NAD</keyword>
<feature type="binding site" evidence="14">
    <location>
        <position position="451"/>
    </location>
    <ligand>
        <name>Zn(2+)</name>
        <dbReference type="ChEBI" id="CHEBI:29105"/>
    </ligand>
</feature>
<dbReference type="SUPFAM" id="SSF47781">
    <property type="entry name" value="RuvA domain 2-like"/>
    <property type="match status" value="1"/>
</dbReference>
<dbReference type="Pfam" id="PF03120">
    <property type="entry name" value="OB_DNA_ligase"/>
    <property type="match status" value="1"/>
</dbReference>
<dbReference type="FunFam" id="3.40.50.10190:FF:000054">
    <property type="entry name" value="DNA ligase"/>
    <property type="match status" value="1"/>
</dbReference>
<feature type="binding site" evidence="14">
    <location>
        <position position="446"/>
    </location>
    <ligand>
        <name>Zn(2+)</name>
        <dbReference type="ChEBI" id="CHEBI:29105"/>
    </ligand>
</feature>
<dbReference type="Gene3D" id="1.10.150.20">
    <property type="entry name" value="5' to 3' exonuclease, C-terminal subdomain"/>
    <property type="match status" value="2"/>
</dbReference>
<dbReference type="PROSITE" id="PS01055">
    <property type="entry name" value="DNA_LIGASE_N1"/>
    <property type="match status" value="1"/>
</dbReference>
<dbReference type="InterPro" id="IPR004150">
    <property type="entry name" value="NAD_DNA_ligase_OB"/>
</dbReference>
<evidence type="ECO:0000256" key="4">
    <source>
        <dbReference type="ARBA" id="ARBA00022598"/>
    </source>
</evidence>
<dbReference type="EMBL" id="ACDE02000018">
    <property type="protein sequence ID" value="EEO40660.1"/>
    <property type="molecule type" value="Genomic_DNA"/>
</dbReference>
<dbReference type="eggNOG" id="COG0272">
    <property type="taxonomic scope" value="Bacteria"/>
</dbReference>
<evidence type="ECO:0000256" key="12">
    <source>
        <dbReference type="ARBA" id="ARBA00034005"/>
    </source>
</evidence>
<keyword evidence="7 14" id="KW-0227">DNA damage</keyword>
<dbReference type="GO" id="GO:0006281">
    <property type="term" value="P:DNA repair"/>
    <property type="evidence" value="ECO:0007669"/>
    <property type="project" value="UniProtKB-KW"/>
</dbReference>
<dbReference type="RefSeq" id="WP_008803253.1">
    <property type="nucleotide sequence ID" value="NZ_KQ235737.1"/>
</dbReference>
<comment type="cofactor">
    <cofactor evidence="14">
        <name>Mg(2+)</name>
        <dbReference type="ChEBI" id="CHEBI:18420"/>
    </cofactor>
    <cofactor evidence="14">
        <name>Mn(2+)</name>
        <dbReference type="ChEBI" id="CHEBI:29035"/>
    </cofactor>
</comment>
<evidence type="ECO:0000256" key="11">
    <source>
        <dbReference type="ARBA" id="ARBA00023204"/>
    </source>
</evidence>
<feature type="binding site" evidence="14">
    <location>
        <position position="160"/>
    </location>
    <ligand>
        <name>NAD(+)</name>
        <dbReference type="ChEBI" id="CHEBI:57540"/>
    </ligand>
</feature>
<keyword evidence="11 14" id="KW-0234">DNA repair</keyword>
<dbReference type="FunFam" id="2.40.50.140:FF:000012">
    <property type="entry name" value="DNA ligase"/>
    <property type="match status" value="1"/>
</dbReference>
<evidence type="ECO:0000259" key="15">
    <source>
        <dbReference type="PROSITE" id="PS50172"/>
    </source>
</evidence>
<evidence type="ECO:0000256" key="9">
    <source>
        <dbReference type="ARBA" id="ARBA00022842"/>
    </source>
</evidence>
<dbReference type="Pfam" id="PF03119">
    <property type="entry name" value="DNA_ligase_ZBD"/>
    <property type="match status" value="1"/>
</dbReference>
<comment type="catalytic activity">
    <reaction evidence="12 14">
        <text>NAD(+) + (deoxyribonucleotide)n-3'-hydroxyl + 5'-phospho-(deoxyribonucleotide)m = (deoxyribonucleotide)n+m + AMP + beta-nicotinamide D-nucleotide.</text>
        <dbReference type="EC" id="6.5.1.2"/>
    </reaction>
</comment>
<dbReference type="PIRSF" id="PIRSF001604">
    <property type="entry name" value="LigA"/>
    <property type="match status" value="1"/>
</dbReference>
<dbReference type="Gene3D" id="1.10.287.610">
    <property type="entry name" value="Helix hairpin bin"/>
    <property type="match status" value="1"/>
</dbReference>
<dbReference type="SUPFAM" id="SSF52113">
    <property type="entry name" value="BRCT domain"/>
    <property type="match status" value="1"/>
</dbReference>
<dbReference type="SUPFAM" id="SSF50249">
    <property type="entry name" value="Nucleic acid-binding proteins"/>
    <property type="match status" value="1"/>
</dbReference>
<dbReference type="FunFam" id="1.10.150.20:FF:000007">
    <property type="entry name" value="DNA ligase"/>
    <property type="match status" value="1"/>
</dbReference>
<evidence type="ECO:0000256" key="2">
    <source>
        <dbReference type="ARBA" id="ARBA00012722"/>
    </source>
</evidence>
<dbReference type="EC" id="6.5.1.2" evidence="2 14"/>
<keyword evidence="4 14" id="KW-0436">Ligase</keyword>
<evidence type="ECO:0000256" key="3">
    <source>
        <dbReference type="ARBA" id="ARBA00013308"/>
    </source>
</evidence>
<accession>A0A0M1VVH5</accession>
<feature type="domain" description="BRCT" evidence="15">
    <location>
        <begin position="615"/>
        <end position="690"/>
    </location>
</feature>
<feature type="active site" description="N6-AMP-lysine intermediate" evidence="14">
    <location>
        <position position="139"/>
    </location>
</feature>
<dbReference type="SMART" id="SM00278">
    <property type="entry name" value="HhH1"/>
    <property type="match status" value="3"/>
</dbReference>
<evidence type="ECO:0000256" key="8">
    <source>
        <dbReference type="ARBA" id="ARBA00022833"/>
    </source>
</evidence>
<proteinExistence type="inferred from homology"/>
<dbReference type="InterPro" id="IPR001357">
    <property type="entry name" value="BRCT_dom"/>
</dbReference>
<dbReference type="Gene3D" id="6.20.10.30">
    <property type="match status" value="1"/>
</dbReference>
<dbReference type="InterPro" id="IPR018239">
    <property type="entry name" value="DNA_ligase_AS"/>
</dbReference>
<dbReference type="CDD" id="cd00114">
    <property type="entry name" value="LIGANc"/>
    <property type="match status" value="1"/>
</dbReference>
<keyword evidence="14" id="KW-0464">Manganese</keyword>
<dbReference type="SMART" id="SM00532">
    <property type="entry name" value="LIGANc"/>
    <property type="match status" value="1"/>
</dbReference>
<dbReference type="InterPro" id="IPR013840">
    <property type="entry name" value="DNAligase_N"/>
</dbReference>
<dbReference type="FunFam" id="3.30.470.30:FF:000001">
    <property type="entry name" value="DNA ligase"/>
    <property type="match status" value="1"/>
</dbReference>
<dbReference type="PANTHER" id="PTHR23389">
    <property type="entry name" value="CHROMOSOME TRANSMISSION FIDELITY FACTOR 18"/>
    <property type="match status" value="1"/>
</dbReference>
<dbReference type="Proteomes" id="UP000004925">
    <property type="component" value="Unassembled WGS sequence"/>
</dbReference>
<feature type="binding site" evidence="14">
    <location>
        <position position="334"/>
    </location>
    <ligand>
        <name>NAD(+)</name>
        <dbReference type="ChEBI" id="CHEBI:57540"/>
    </ligand>
</feature>
<comment type="function">
    <text evidence="1 14">DNA ligase that catalyzes the formation of phosphodiester linkages between 5'-phosphoryl and 3'-hydroxyl groups in double-stranded DNA using NAD as a coenzyme and as the energy source for the reaction. It is essential for DNA replication and repair of damaged DNA.</text>
</comment>
<dbReference type="GO" id="GO:0003911">
    <property type="term" value="F:DNA ligase (NAD+) activity"/>
    <property type="evidence" value="ECO:0007669"/>
    <property type="project" value="UniProtKB-UniRule"/>
</dbReference>
<gene>
    <name evidence="14" type="primary">ligA</name>
    <name evidence="16" type="ORF">FSCG_01373</name>
</gene>
<feature type="binding site" evidence="14">
    <location>
        <position position="194"/>
    </location>
    <ligand>
        <name>NAD(+)</name>
        <dbReference type="ChEBI" id="CHEBI:57540"/>
    </ligand>
</feature>
<name>A0A0M1VVH5_FUSVC</name>